<evidence type="ECO:0000313" key="2">
    <source>
        <dbReference type="EnsemblPlants" id="cds.evm.model.01.1913"/>
    </source>
</evidence>
<dbReference type="AlphaFoldDB" id="A0A803NJ11"/>
<dbReference type="EMBL" id="UZAU01000053">
    <property type="status" value="NOT_ANNOTATED_CDS"/>
    <property type="molecule type" value="Genomic_DNA"/>
</dbReference>
<name>A0A803NJ11_CANSA</name>
<protein>
    <submittedName>
        <fullName evidence="2">Uncharacterized protein</fullName>
    </submittedName>
</protein>
<sequence length="62" mass="6963">MMHYLWLLHWLKGKSSLTLLAPSAIKLGSPLAMHYSVANMQGQFGDIRTVYSTGVTRPQCKK</sequence>
<organism evidence="2 3">
    <name type="scientific">Cannabis sativa</name>
    <name type="common">Hemp</name>
    <name type="synonym">Marijuana</name>
    <dbReference type="NCBI Taxonomy" id="3483"/>
    <lineage>
        <taxon>Eukaryota</taxon>
        <taxon>Viridiplantae</taxon>
        <taxon>Streptophyta</taxon>
        <taxon>Embryophyta</taxon>
        <taxon>Tracheophyta</taxon>
        <taxon>Spermatophyta</taxon>
        <taxon>Magnoliopsida</taxon>
        <taxon>eudicotyledons</taxon>
        <taxon>Gunneridae</taxon>
        <taxon>Pentapetalae</taxon>
        <taxon>rosids</taxon>
        <taxon>fabids</taxon>
        <taxon>Rosales</taxon>
        <taxon>Cannabaceae</taxon>
        <taxon>Cannabis</taxon>
    </lineage>
</organism>
<accession>A0A803NJ11</accession>
<dbReference type="EnsemblPlants" id="evm.model.01.1913">
    <property type="protein sequence ID" value="cds.evm.model.01.1913"/>
    <property type="gene ID" value="evm.TU.01.1913"/>
</dbReference>
<proteinExistence type="predicted"/>
<keyword evidence="3" id="KW-1185">Reference proteome</keyword>
<evidence type="ECO:0000313" key="3">
    <source>
        <dbReference type="Proteomes" id="UP000596661"/>
    </source>
</evidence>
<keyword evidence="1" id="KW-0732">Signal</keyword>
<reference evidence="2" key="2">
    <citation type="submission" date="2021-03" db="UniProtKB">
        <authorList>
            <consortium name="EnsemblPlants"/>
        </authorList>
    </citation>
    <scope>IDENTIFICATION</scope>
</reference>
<dbReference type="Gramene" id="evm.model.01.1913">
    <property type="protein sequence ID" value="cds.evm.model.01.1913"/>
    <property type="gene ID" value="evm.TU.01.1913"/>
</dbReference>
<reference evidence="2" key="1">
    <citation type="submission" date="2018-11" db="EMBL/GenBank/DDBJ databases">
        <authorList>
            <person name="Grassa J C."/>
        </authorList>
    </citation>
    <scope>NUCLEOTIDE SEQUENCE [LARGE SCALE GENOMIC DNA]</scope>
</reference>
<feature type="chain" id="PRO_5030948042" evidence="1">
    <location>
        <begin position="17"/>
        <end position="62"/>
    </location>
</feature>
<feature type="signal peptide" evidence="1">
    <location>
        <begin position="1"/>
        <end position="16"/>
    </location>
</feature>
<evidence type="ECO:0000256" key="1">
    <source>
        <dbReference type="SAM" id="SignalP"/>
    </source>
</evidence>
<dbReference type="Proteomes" id="UP000596661">
    <property type="component" value="Chromosome 1"/>
</dbReference>